<organism evidence="3 4">
    <name type="scientific">Oryza sativa subsp. indica</name>
    <name type="common">Rice</name>
    <dbReference type="NCBI Taxonomy" id="39946"/>
    <lineage>
        <taxon>Eukaryota</taxon>
        <taxon>Viridiplantae</taxon>
        <taxon>Streptophyta</taxon>
        <taxon>Embryophyta</taxon>
        <taxon>Tracheophyta</taxon>
        <taxon>Spermatophyta</taxon>
        <taxon>Magnoliopsida</taxon>
        <taxon>Liliopsida</taxon>
        <taxon>Poales</taxon>
        <taxon>Poaceae</taxon>
        <taxon>BOP clade</taxon>
        <taxon>Oryzoideae</taxon>
        <taxon>Oryzeae</taxon>
        <taxon>Oryzinae</taxon>
        <taxon>Oryza</taxon>
        <taxon>Oryza sativa</taxon>
    </lineage>
</organism>
<reference evidence="3 4" key="1">
    <citation type="journal article" date="2005" name="PLoS Biol.">
        <title>The genomes of Oryza sativa: a history of duplications.</title>
        <authorList>
            <person name="Yu J."/>
            <person name="Wang J."/>
            <person name="Lin W."/>
            <person name="Li S."/>
            <person name="Li H."/>
            <person name="Zhou J."/>
            <person name="Ni P."/>
            <person name="Dong W."/>
            <person name="Hu S."/>
            <person name="Zeng C."/>
            <person name="Zhang J."/>
            <person name="Zhang Y."/>
            <person name="Li R."/>
            <person name="Xu Z."/>
            <person name="Li S."/>
            <person name="Li X."/>
            <person name="Zheng H."/>
            <person name="Cong L."/>
            <person name="Lin L."/>
            <person name="Yin J."/>
            <person name="Geng J."/>
            <person name="Li G."/>
            <person name="Shi J."/>
            <person name="Liu J."/>
            <person name="Lv H."/>
            <person name="Li J."/>
            <person name="Wang J."/>
            <person name="Deng Y."/>
            <person name="Ran L."/>
            <person name="Shi X."/>
            <person name="Wang X."/>
            <person name="Wu Q."/>
            <person name="Li C."/>
            <person name="Ren X."/>
            <person name="Wang J."/>
            <person name="Wang X."/>
            <person name="Li D."/>
            <person name="Liu D."/>
            <person name="Zhang X."/>
            <person name="Ji Z."/>
            <person name="Zhao W."/>
            <person name="Sun Y."/>
            <person name="Zhang Z."/>
            <person name="Bao J."/>
            <person name="Han Y."/>
            <person name="Dong L."/>
            <person name="Ji J."/>
            <person name="Chen P."/>
            <person name="Wu S."/>
            <person name="Liu J."/>
            <person name="Xiao Y."/>
            <person name="Bu D."/>
            <person name="Tan J."/>
            <person name="Yang L."/>
            <person name="Ye C."/>
            <person name="Zhang J."/>
            <person name="Xu J."/>
            <person name="Zhou Y."/>
            <person name="Yu Y."/>
            <person name="Zhang B."/>
            <person name="Zhuang S."/>
            <person name="Wei H."/>
            <person name="Liu B."/>
            <person name="Lei M."/>
            <person name="Yu H."/>
            <person name="Li Y."/>
            <person name="Xu H."/>
            <person name="Wei S."/>
            <person name="He X."/>
            <person name="Fang L."/>
            <person name="Zhang Z."/>
            <person name="Zhang Y."/>
            <person name="Huang X."/>
            <person name="Su Z."/>
            <person name="Tong W."/>
            <person name="Li J."/>
            <person name="Tong Z."/>
            <person name="Li S."/>
            <person name="Ye J."/>
            <person name="Wang L."/>
            <person name="Fang L."/>
            <person name="Lei T."/>
            <person name="Chen C."/>
            <person name="Chen H."/>
            <person name="Xu Z."/>
            <person name="Li H."/>
            <person name="Huang H."/>
            <person name="Zhang F."/>
            <person name="Xu H."/>
            <person name="Li N."/>
            <person name="Zhao C."/>
            <person name="Li S."/>
            <person name="Dong L."/>
            <person name="Huang Y."/>
            <person name="Li L."/>
            <person name="Xi Y."/>
            <person name="Qi Q."/>
            <person name="Li W."/>
            <person name="Zhang B."/>
            <person name="Hu W."/>
            <person name="Zhang Y."/>
            <person name="Tian X."/>
            <person name="Jiao Y."/>
            <person name="Liang X."/>
            <person name="Jin J."/>
            <person name="Gao L."/>
            <person name="Zheng W."/>
            <person name="Hao B."/>
            <person name="Liu S."/>
            <person name="Wang W."/>
            <person name="Yuan L."/>
            <person name="Cao M."/>
            <person name="McDermott J."/>
            <person name="Samudrala R."/>
            <person name="Wang J."/>
            <person name="Wong G.K."/>
            <person name="Yang H."/>
        </authorList>
    </citation>
    <scope>NUCLEOTIDE SEQUENCE [LARGE SCALE GENOMIC DNA]</scope>
    <source>
        <strain evidence="4">cv. 93-11</strain>
    </source>
</reference>
<gene>
    <name evidence="3" type="ORF">OsI_23294</name>
</gene>
<evidence type="ECO:0000313" key="3">
    <source>
        <dbReference type="EMBL" id="EEC80774.1"/>
    </source>
</evidence>
<dbReference type="PANTHER" id="PTHR47186:SF51">
    <property type="entry name" value="NB-ARC DOMAIN-CONTAINING PROTEIN"/>
    <property type="match status" value="1"/>
</dbReference>
<sequence>MIKLERATPCSSTDSFLLAEKKRLKLLALWCTEQTDESYSEENASNVENIFEKLTPPHNLEKLVIVNFFGCRFPTWLGTTHLPSVKSVILTNCKSCVHLPPIGQLPNLNYLKIIGASAITKIGPEFVGCREGNLRSTEAVAFPKLEWLIIKDMPNWEEWSFVVEEEEDVVEEGASAAAKEGGEDGTAASKQKGEETLSPRTNICSLPEAIGSLQSLQILNLQGCESLRRLPLATTQLCNLRRLGLAGTPINQVPKGIGRLKFLNDLEGFPIGGGNDNTKIQDGWNLEELAHLSQLRCLDMIKLERATPCSSRDPFLLTEKKHLKVLNLHCTEQTDEAYSEENARNIEKIFEKLTPPHNLEDLFVGNFFGCRFPTWLGTNHLPSVKYVALIDCKSCVHLPPIGQLPNLKYLKINGASAITKIGPEFVGCWEGNLRSTEAVAFPKLEVLVINDMPNWEEWSFVEEEEELQEEETTAAAKEGGEDGTAASKPKGEEALSLTPRSSWLLPCLTRLELDDCPKLRALPPRLGEQATNLKELFIRDTRYLKTVEDLPFLSGWLLVQRCEGLERISNLPQVRELLLGECPNLRHVEELGGLEQLWLAKNMQEISHQWVPGLQEQHHQLHGDEHELEVIEWLAACNNFTVVKIFIKWWISIQGLEVPHLASYCPFVFSKIRDPQDCQSCVHLPPTGQLPNLKYLKINGASAITKIGPEFVGCWEGNLRSTEAVAFPKLELLVIKDMPNWEEWSFVEEEEELELLGCPKLRGLPPQLGQQATNLKELIIREAECLKTVEDLPFLSGCLSIGGCEGLERVSNLPQVRELFVTRCPNLRHVEMLGSLEQLWLDEGMQEISQLWVPRLQEQNCQLHGDEHELESPVWEHAQATGWATVGLTKPTLVDKKISGSEQVAGEQVVTVADGDMVLSAQPEKEMTAAMLLKSSGHAGSHYPVTGSNEAVAVGLAPHMTPIRRSDRSNSETALGIASADDDSLLKAMKRKAAINLDDQFAPYGARPALLASPQGTPNEPFTSSCSASQLSFCSSLNRIGVSLGNNSAEVDFSIKALKHINVDKLKSPVWEHAQAAGWATVGLTKPTLVDKKISGSEQVADEQVVTVADGDMVLSAQPEKEMTAAMLLKSSGHAGSHYPETGSNEAVAVGLAPHMTPIRRSDRSNSETALGIASADDDSLLKAMKRKAAINLHDQFAPYGARPALLKFEDVTLEQAARFTDPAEVTTPAAEGQHGGAI</sequence>
<feature type="region of interest" description="Disordered" evidence="1">
    <location>
        <begin position="173"/>
        <end position="198"/>
    </location>
</feature>
<dbReference type="AlphaFoldDB" id="B8B3E2"/>
<feature type="region of interest" description="Disordered" evidence="1">
    <location>
        <begin position="466"/>
        <end position="495"/>
    </location>
</feature>
<evidence type="ECO:0000259" key="2">
    <source>
        <dbReference type="Pfam" id="PF25019"/>
    </source>
</evidence>
<dbReference type="HOGENOM" id="CLU_266913_0_0_1"/>
<dbReference type="Proteomes" id="UP000007015">
    <property type="component" value="Chromosome 6"/>
</dbReference>
<feature type="domain" description="R13L1/DRL21-like LRR repeat region" evidence="2">
    <location>
        <begin position="13"/>
        <end position="114"/>
    </location>
</feature>
<dbReference type="Gene3D" id="3.80.10.10">
    <property type="entry name" value="Ribonuclease Inhibitor"/>
    <property type="match status" value="4"/>
</dbReference>
<dbReference type="InterPro" id="IPR032675">
    <property type="entry name" value="LRR_dom_sf"/>
</dbReference>
<dbReference type="Gramene" id="BGIOSGA023064-TA">
    <property type="protein sequence ID" value="BGIOSGA023064-PA"/>
    <property type="gene ID" value="BGIOSGA023064"/>
</dbReference>
<accession>B8B3E2</accession>
<evidence type="ECO:0000313" key="4">
    <source>
        <dbReference type="Proteomes" id="UP000007015"/>
    </source>
</evidence>
<dbReference type="EMBL" id="CM000131">
    <property type="protein sequence ID" value="EEC80774.1"/>
    <property type="molecule type" value="Genomic_DNA"/>
</dbReference>
<dbReference type="InterPro" id="IPR056789">
    <property type="entry name" value="LRR_R13L1-DRL21"/>
</dbReference>
<protein>
    <recommendedName>
        <fullName evidence="2">R13L1/DRL21-like LRR repeat region domain-containing protein</fullName>
    </recommendedName>
</protein>
<feature type="domain" description="R13L1/DRL21-like LRR repeat region" evidence="2">
    <location>
        <begin position="286"/>
        <end position="413"/>
    </location>
</feature>
<dbReference type="PANTHER" id="PTHR47186">
    <property type="entry name" value="LEUCINE-RICH REPEAT-CONTAINING PROTEIN 57"/>
    <property type="match status" value="1"/>
</dbReference>
<dbReference type="Pfam" id="PF25019">
    <property type="entry name" value="LRR_R13L1-DRL21"/>
    <property type="match status" value="2"/>
</dbReference>
<name>B8B3E2_ORYSI</name>
<dbReference type="SUPFAM" id="SSF52047">
    <property type="entry name" value="RNI-like"/>
    <property type="match status" value="2"/>
</dbReference>
<evidence type="ECO:0000256" key="1">
    <source>
        <dbReference type="SAM" id="MobiDB-lite"/>
    </source>
</evidence>
<dbReference type="STRING" id="39946.B8B3E2"/>
<keyword evidence="4" id="KW-1185">Reference proteome</keyword>
<proteinExistence type="predicted"/>